<dbReference type="InterPro" id="IPR022266">
    <property type="entry name" value="DtrJ-like"/>
</dbReference>
<feature type="transmembrane region" description="Helical" evidence="1">
    <location>
        <begin position="181"/>
        <end position="196"/>
    </location>
</feature>
<feature type="transmembrane region" description="Helical" evidence="1">
    <location>
        <begin position="13"/>
        <end position="37"/>
    </location>
</feature>
<sequence>MAISRQTIQTRRLLIRVIQALFLGWLLLLGLTLIFWIRFGFEKTTGFIQTLTISQCSRLPVSLDCKLWFEEQTLSSLEGYSQHTQTYINYLNSFHIPVDRELNTALAKLSLSLKQFWDLTRLTFSLVSIKLLVIITGIPLFLLAITVGLVDGLNQRAIRTYSLGRESSFVFHQLTRQSKKLLLLLITAWVALPISFSPDVLFIPASLLFGLLASFTTCRFKKYA</sequence>
<comment type="caution">
    <text evidence="2">The sequence shown here is derived from an EMBL/GenBank/DDBJ whole genome shotgun (WGS) entry which is preliminary data.</text>
</comment>
<dbReference type="AlphaFoldDB" id="A0A0W0VV45"/>
<dbReference type="OrthoDB" id="8443503at2"/>
<keyword evidence="1" id="KW-1133">Transmembrane helix</keyword>
<proteinExistence type="predicted"/>
<evidence type="ECO:0000313" key="3">
    <source>
        <dbReference type="Proteomes" id="UP000054908"/>
    </source>
</evidence>
<dbReference type="EMBL" id="LNYL01000051">
    <property type="protein sequence ID" value="KTD23935.1"/>
    <property type="molecule type" value="Genomic_DNA"/>
</dbReference>
<organism evidence="2 3">
    <name type="scientific">Legionella maceachernii</name>
    <dbReference type="NCBI Taxonomy" id="466"/>
    <lineage>
        <taxon>Bacteria</taxon>
        <taxon>Pseudomonadati</taxon>
        <taxon>Pseudomonadota</taxon>
        <taxon>Gammaproteobacteria</taxon>
        <taxon>Legionellales</taxon>
        <taxon>Legionellaceae</taxon>
        <taxon>Legionella</taxon>
    </lineage>
</organism>
<keyword evidence="3" id="KW-1185">Reference proteome</keyword>
<dbReference type="Proteomes" id="UP000054908">
    <property type="component" value="Unassembled WGS sequence"/>
</dbReference>
<dbReference type="PATRIC" id="fig|466.6.peg.3004"/>
<evidence type="ECO:0000313" key="2">
    <source>
        <dbReference type="EMBL" id="KTD23935.1"/>
    </source>
</evidence>
<protein>
    <recommendedName>
        <fullName evidence="4">Fe2+/Zn2+ uptake regulation protein</fullName>
    </recommendedName>
</protein>
<dbReference type="Pfam" id="PF14348">
    <property type="entry name" value="DtrJ-like"/>
    <property type="match status" value="1"/>
</dbReference>
<keyword evidence="1" id="KW-0812">Transmembrane</keyword>
<feature type="transmembrane region" description="Helical" evidence="1">
    <location>
        <begin position="127"/>
        <end position="150"/>
    </location>
</feature>
<dbReference type="STRING" id="466.Lmac_2808"/>
<accession>A0A0W0VV45</accession>
<evidence type="ECO:0000256" key="1">
    <source>
        <dbReference type="SAM" id="Phobius"/>
    </source>
</evidence>
<gene>
    <name evidence="2" type="ORF">Lmac_2808</name>
</gene>
<name>A0A0W0VV45_9GAMM</name>
<reference evidence="2 3" key="1">
    <citation type="submission" date="2015-11" db="EMBL/GenBank/DDBJ databases">
        <title>Genomic analysis of 38 Legionella species identifies large and diverse effector repertoires.</title>
        <authorList>
            <person name="Burstein D."/>
            <person name="Amaro F."/>
            <person name="Zusman T."/>
            <person name="Lifshitz Z."/>
            <person name="Cohen O."/>
            <person name="Gilbert J.A."/>
            <person name="Pupko T."/>
            <person name="Shuman H.A."/>
            <person name="Segal G."/>
        </authorList>
    </citation>
    <scope>NUCLEOTIDE SEQUENCE [LARGE SCALE GENOMIC DNA]</scope>
    <source>
        <strain evidence="2 3">PX-1-G2-E2</strain>
    </source>
</reference>
<keyword evidence="1" id="KW-0472">Membrane</keyword>
<evidence type="ECO:0008006" key="4">
    <source>
        <dbReference type="Google" id="ProtNLM"/>
    </source>
</evidence>
<dbReference type="RefSeq" id="WP_058453493.1">
    <property type="nucleotide sequence ID" value="NZ_CAAAIB010000008.1"/>
</dbReference>